<evidence type="ECO:0000313" key="3">
    <source>
        <dbReference type="EnsemblMetazoa" id="AMAM020759-PA"/>
    </source>
</evidence>
<feature type="compositionally biased region" description="Basic and acidic residues" evidence="1">
    <location>
        <begin position="141"/>
        <end position="151"/>
    </location>
</feature>
<feature type="signal peptide" evidence="2">
    <location>
        <begin position="1"/>
        <end position="25"/>
    </location>
</feature>
<sequence>MKSVVVRRVAAVIVVLVFARGSVLGARPPAANIASPNGAYPGMQLLSESVHDEQPAADDHNPILVLTKDTGQTKATAPLLHDGMPDDPNPLSLESLLVPREGLGDYPERDGMSTTEEDEDEEEEEEEEALEEEEEDEREEREEAREEEIRVQDGIARDGLPTFYVRPNHSTGTKMAEQGAELRRHSSNPCGSAILEHLKSSEHVVPVRRSPEEEDTNFYIDITHDLLETRTGIVPNIVYRVQAKRSPEAQIRDFYIESLVGDPYSFDPSTAHPIGQFATRSVDNSGHQNTGYKQTVGDVDSIPRSTWIDDMEIDWLHHAYATQQQQQQQQQQPHHKQRVIFGEPFPSYIDVGNDHDFTRSYDDDADAEVDDDNTQDENSFEFEDAGMRLKRPLNSRRIGKRCPRNVWKHDGMLDEQATINWSVPGTQAYGAIFNSSSSSSSATVAVENQSKTIYFSYVIYELIYTMVLLRECSLYLRQSQGRIASNSVPSGYQDCSLTFPSRPTTHPDELPGLLVQLTRLNTPCRGGGFLRFMADPSQQDIGTGSTFNSNEDEQSRARGGHQTISLCGKLEELPASERAFHFQSHHNTTLWLHNSPLFSLQYRLVDYCYNMTLREQNGTVQLRPGDASLDCYFRIHLPYGYRIALQLLTNEWRQQQGRHNAGLNDSAVVSDVRYVAIELDMNDL</sequence>
<feature type="region of interest" description="Disordered" evidence="1">
    <location>
        <begin position="541"/>
        <end position="560"/>
    </location>
</feature>
<reference evidence="4" key="1">
    <citation type="submission" date="2013-09" db="EMBL/GenBank/DDBJ databases">
        <title>The Genome Sequence of Anopheles maculatus species B.</title>
        <authorList>
            <consortium name="The Broad Institute Genomics Platform"/>
            <person name="Neafsey D.E."/>
            <person name="Besansky N."/>
            <person name="Howell P."/>
            <person name="Walton C."/>
            <person name="Young S.K."/>
            <person name="Zeng Q."/>
            <person name="Gargeya S."/>
            <person name="Fitzgerald M."/>
            <person name="Haas B."/>
            <person name="Abouelleil A."/>
            <person name="Allen A.W."/>
            <person name="Alvarado L."/>
            <person name="Arachchi H.M."/>
            <person name="Berlin A.M."/>
            <person name="Chapman S.B."/>
            <person name="Gainer-Dewar J."/>
            <person name="Goldberg J."/>
            <person name="Griggs A."/>
            <person name="Gujja S."/>
            <person name="Hansen M."/>
            <person name="Howarth C."/>
            <person name="Imamovic A."/>
            <person name="Ireland A."/>
            <person name="Larimer J."/>
            <person name="McCowan C."/>
            <person name="Murphy C."/>
            <person name="Pearson M."/>
            <person name="Poon T.W."/>
            <person name="Priest M."/>
            <person name="Roberts A."/>
            <person name="Saif S."/>
            <person name="Shea T."/>
            <person name="Sisk P."/>
            <person name="Sykes S."/>
            <person name="Wortman J."/>
            <person name="Nusbaum C."/>
            <person name="Birren B."/>
        </authorList>
    </citation>
    <scope>NUCLEOTIDE SEQUENCE [LARGE SCALE GENOMIC DNA]</scope>
    <source>
        <strain evidence="4">maculatus3</strain>
    </source>
</reference>
<dbReference type="VEuPathDB" id="VectorBase:AMAM020759"/>
<accession>A0A182T6Q6</accession>
<evidence type="ECO:0000313" key="4">
    <source>
        <dbReference type="Proteomes" id="UP000075901"/>
    </source>
</evidence>
<feature type="chain" id="PRO_5008136561" evidence="2">
    <location>
        <begin position="26"/>
        <end position="684"/>
    </location>
</feature>
<name>A0A182T6Q6_9DIPT</name>
<feature type="compositionally biased region" description="Polar residues" evidence="1">
    <location>
        <begin position="278"/>
        <end position="293"/>
    </location>
</feature>
<evidence type="ECO:0000256" key="2">
    <source>
        <dbReference type="SAM" id="SignalP"/>
    </source>
</evidence>
<feature type="region of interest" description="Disordered" evidence="1">
    <location>
        <begin position="275"/>
        <end position="297"/>
    </location>
</feature>
<feature type="compositionally biased region" description="Acidic residues" evidence="1">
    <location>
        <begin position="115"/>
        <end position="140"/>
    </location>
</feature>
<dbReference type="EnsemblMetazoa" id="AMAM020759-RA">
    <property type="protein sequence ID" value="AMAM020759-PA"/>
    <property type="gene ID" value="AMAM020759"/>
</dbReference>
<reference evidence="3" key="2">
    <citation type="submission" date="2020-05" db="UniProtKB">
        <authorList>
            <consortium name="EnsemblMetazoa"/>
        </authorList>
    </citation>
    <scope>IDENTIFICATION</scope>
    <source>
        <strain evidence="3">maculatus3</strain>
    </source>
</reference>
<evidence type="ECO:0000256" key="1">
    <source>
        <dbReference type="SAM" id="MobiDB-lite"/>
    </source>
</evidence>
<dbReference type="Proteomes" id="UP000075901">
    <property type="component" value="Unassembled WGS sequence"/>
</dbReference>
<proteinExistence type="predicted"/>
<feature type="region of interest" description="Disordered" evidence="1">
    <location>
        <begin position="101"/>
        <end position="179"/>
    </location>
</feature>
<protein>
    <submittedName>
        <fullName evidence="3">Uncharacterized protein</fullName>
    </submittedName>
</protein>
<feature type="compositionally biased region" description="Basic and acidic residues" evidence="1">
    <location>
        <begin position="102"/>
        <end position="111"/>
    </location>
</feature>
<organism evidence="3 4">
    <name type="scientific">Anopheles maculatus</name>
    <dbReference type="NCBI Taxonomy" id="74869"/>
    <lineage>
        <taxon>Eukaryota</taxon>
        <taxon>Metazoa</taxon>
        <taxon>Ecdysozoa</taxon>
        <taxon>Arthropoda</taxon>
        <taxon>Hexapoda</taxon>
        <taxon>Insecta</taxon>
        <taxon>Pterygota</taxon>
        <taxon>Neoptera</taxon>
        <taxon>Endopterygota</taxon>
        <taxon>Diptera</taxon>
        <taxon>Nematocera</taxon>
        <taxon>Culicoidea</taxon>
        <taxon>Culicidae</taxon>
        <taxon>Anophelinae</taxon>
        <taxon>Anopheles</taxon>
        <taxon>Anopheles maculatus group</taxon>
    </lineage>
</organism>
<dbReference type="AlphaFoldDB" id="A0A182T6Q6"/>
<keyword evidence="2" id="KW-0732">Signal</keyword>
<keyword evidence="4" id="KW-1185">Reference proteome</keyword>